<evidence type="ECO:0000256" key="7">
    <source>
        <dbReference type="ARBA" id="ARBA00023065"/>
    </source>
</evidence>
<protein>
    <submittedName>
        <fullName evidence="16">TonB-dependent receptor</fullName>
    </submittedName>
</protein>
<dbReference type="PANTHER" id="PTHR32552">
    <property type="entry name" value="FERRICHROME IRON RECEPTOR-RELATED"/>
    <property type="match status" value="1"/>
</dbReference>
<evidence type="ECO:0000256" key="9">
    <source>
        <dbReference type="ARBA" id="ARBA00023136"/>
    </source>
</evidence>
<comment type="subcellular location">
    <subcellularLocation>
        <location evidence="1 11">Cell outer membrane</location>
        <topology evidence="1 11">Multi-pass membrane protein</topology>
    </subcellularLocation>
</comment>
<dbReference type="PROSITE" id="PS52016">
    <property type="entry name" value="TONB_DEPENDENT_REC_3"/>
    <property type="match status" value="1"/>
</dbReference>
<dbReference type="InterPro" id="IPR000531">
    <property type="entry name" value="Beta-barrel_TonB"/>
</dbReference>
<keyword evidence="17" id="KW-1185">Reference proteome</keyword>
<keyword evidence="10 11" id="KW-0998">Cell outer membrane</keyword>
<feature type="signal peptide" evidence="13">
    <location>
        <begin position="1"/>
        <end position="37"/>
    </location>
</feature>
<keyword evidence="16" id="KW-0675">Receptor</keyword>
<evidence type="ECO:0000259" key="14">
    <source>
        <dbReference type="Pfam" id="PF00593"/>
    </source>
</evidence>
<evidence type="ECO:0000256" key="8">
    <source>
        <dbReference type="ARBA" id="ARBA00023077"/>
    </source>
</evidence>
<dbReference type="EMBL" id="JBHRYE010000022">
    <property type="protein sequence ID" value="MFC3672464.1"/>
    <property type="molecule type" value="Genomic_DNA"/>
</dbReference>
<dbReference type="Gene3D" id="2.40.170.20">
    <property type="entry name" value="TonB-dependent receptor, beta-barrel domain"/>
    <property type="match status" value="1"/>
</dbReference>
<dbReference type="Pfam" id="PF07715">
    <property type="entry name" value="Plug"/>
    <property type="match status" value="1"/>
</dbReference>
<keyword evidence="7" id="KW-0406">Ion transport</keyword>
<keyword evidence="6" id="KW-0408">Iron</keyword>
<evidence type="ECO:0000256" key="6">
    <source>
        <dbReference type="ARBA" id="ARBA00023004"/>
    </source>
</evidence>
<organism evidence="16 17">
    <name type="scientific">Novosphingobium pokkalii</name>
    <dbReference type="NCBI Taxonomy" id="1770194"/>
    <lineage>
        <taxon>Bacteria</taxon>
        <taxon>Pseudomonadati</taxon>
        <taxon>Pseudomonadota</taxon>
        <taxon>Alphaproteobacteria</taxon>
        <taxon>Sphingomonadales</taxon>
        <taxon>Sphingomonadaceae</taxon>
        <taxon>Novosphingobium</taxon>
    </lineage>
</organism>
<evidence type="ECO:0000256" key="3">
    <source>
        <dbReference type="ARBA" id="ARBA00022452"/>
    </source>
</evidence>
<keyword evidence="3 11" id="KW-1134">Transmembrane beta strand</keyword>
<evidence type="ECO:0000256" key="4">
    <source>
        <dbReference type="ARBA" id="ARBA00022496"/>
    </source>
</evidence>
<feature type="domain" description="TonB-dependent receptor-like beta-barrel" evidence="14">
    <location>
        <begin position="281"/>
        <end position="746"/>
    </location>
</feature>
<evidence type="ECO:0000256" key="13">
    <source>
        <dbReference type="SAM" id="SignalP"/>
    </source>
</evidence>
<keyword evidence="5 11" id="KW-0812">Transmembrane</keyword>
<dbReference type="InterPro" id="IPR012910">
    <property type="entry name" value="Plug_dom"/>
</dbReference>
<keyword evidence="2 11" id="KW-0813">Transport</keyword>
<dbReference type="SUPFAM" id="SSF56935">
    <property type="entry name" value="Porins"/>
    <property type="match status" value="1"/>
</dbReference>
<evidence type="ECO:0000256" key="2">
    <source>
        <dbReference type="ARBA" id="ARBA00022448"/>
    </source>
</evidence>
<dbReference type="InterPro" id="IPR036942">
    <property type="entry name" value="Beta-barrel_TonB_sf"/>
</dbReference>
<evidence type="ECO:0000313" key="16">
    <source>
        <dbReference type="EMBL" id="MFC3672464.1"/>
    </source>
</evidence>
<evidence type="ECO:0000256" key="11">
    <source>
        <dbReference type="PROSITE-ProRule" id="PRU01360"/>
    </source>
</evidence>
<comment type="caution">
    <text evidence="16">The sequence shown here is derived from an EMBL/GenBank/DDBJ whole genome shotgun (WGS) entry which is preliminary data.</text>
</comment>
<sequence>MSHSLSLVARRGRLRRSALVLIASVAPFALDAGMAHAADAAPAPADVAGGATGEIVVSAQRRDETLNKVPLSIAAYSQKDMDVQGVRSIDDIARITPALQFSTTSGVAGNNGTNIAIRGLKSDVGSSTTAIYIDDTPIQIRNIGYYGGNPYPRIFDLERVEVLRGPQGTLFGASSEGGAVRFITPSPSFDKTSIYGRSQVSFTDHGSPSYEGGLAVGAPLTDTLAFRASGWYQRQGGYIDQVTQGTDTVKAKDINWQSNMVGRVALAWKPTNTLTITPKVFYQYLRQNARDDFWEGYGNAKDGDYHTGVYQPEPTRDRLLMPSLTAELKLGTVTIASNTSYLKREQYQTLDYSTYFSTLRSGSPFGTYSNKDITNMEDYLTLKQRNFSQELRAYSANNPLIDWSAGVFYTHSQQDFSNFTSSGRVPGVLVSGYQQYDNRYSLVDIITSKDDQYAAFASVDVKPTDKLTLTAALRYTKVDFTFDETKDGPTNGGSRTQVITKTSEGAWTPKFAAKYQVDDNAMLYASASKGFRPAGAQPSTLPERCASDLTALGLTTSTVPTSFESDSLWSYEAGTKGRLLGGKVAFDVSGYIVNWKNIQQAVRLNCGFSYVSNLGDANGKGLELSLEVRPVTGLSVGGNIGYTNVHYADDVTIKNGTVLLRAAGERISGPLWSGHAYGNYEAPITGEISGYARVDYTFTSDDTIPSAVGTFGYDPGLYALPGRDYVQLRMGLRKGGVDLSLFVDNLTNSRDLLSRGHDAVGGSLYYEQSYRPRTIGLTLQYRQ</sequence>
<name>A0ABV7V4Y5_9SPHN</name>
<evidence type="ECO:0000256" key="12">
    <source>
        <dbReference type="RuleBase" id="RU003357"/>
    </source>
</evidence>
<reference evidence="17" key="1">
    <citation type="journal article" date="2019" name="Int. J. Syst. Evol. Microbiol.">
        <title>The Global Catalogue of Microorganisms (GCM) 10K type strain sequencing project: providing services to taxonomists for standard genome sequencing and annotation.</title>
        <authorList>
            <consortium name="The Broad Institute Genomics Platform"/>
            <consortium name="The Broad Institute Genome Sequencing Center for Infectious Disease"/>
            <person name="Wu L."/>
            <person name="Ma J."/>
        </authorList>
    </citation>
    <scope>NUCLEOTIDE SEQUENCE [LARGE SCALE GENOMIC DNA]</scope>
    <source>
        <strain evidence="17">KCTC 42224</strain>
    </source>
</reference>
<dbReference type="Proteomes" id="UP001595683">
    <property type="component" value="Unassembled WGS sequence"/>
</dbReference>
<dbReference type="Pfam" id="PF00593">
    <property type="entry name" value="TonB_dep_Rec_b-barrel"/>
    <property type="match status" value="1"/>
</dbReference>
<keyword evidence="13" id="KW-0732">Signal</keyword>
<evidence type="ECO:0000256" key="10">
    <source>
        <dbReference type="ARBA" id="ARBA00023237"/>
    </source>
</evidence>
<proteinExistence type="inferred from homology"/>
<gene>
    <name evidence="16" type="ORF">ACFOOT_13655</name>
</gene>
<keyword evidence="8 12" id="KW-0798">TonB box</keyword>
<dbReference type="InterPro" id="IPR039426">
    <property type="entry name" value="TonB-dep_rcpt-like"/>
</dbReference>
<dbReference type="RefSeq" id="WP_229815147.1">
    <property type="nucleotide sequence ID" value="NZ_BMZP01000004.1"/>
</dbReference>
<evidence type="ECO:0000259" key="15">
    <source>
        <dbReference type="Pfam" id="PF07715"/>
    </source>
</evidence>
<keyword evidence="4" id="KW-0410">Iron transport</keyword>
<keyword evidence="9 11" id="KW-0472">Membrane</keyword>
<accession>A0ABV7V4Y5</accession>
<dbReference type="PANTHER" id="PTHR32552:SF81">
    <property type="entry name" value="TONB-DEPENDENT OUTER MEMBRANE RECEPTOR"/>
    <property type="match status" value="1"/>
</dbReference>
<evidence type="ECO:0000313" key="17">
    <source>
        <dbReference type="Proteomes" id="UP001595683"/>
    </source>
</evidence>
<comment type="similarity">
    <text evidence="11 12">Belongs to the TonB-dependent receptor family.</text>
</comment>
<feature type="domain" description="TonB-dependent receptor plug" evidence="15">
    <location>
        <begin position="66"/>
        <end position="179"/>
    </location>
</feature>
<evidence type="ECO:0000256" key="5">
    <source>
        <dbReference type="ARBA" id="ARBA00022692"/>
    </source>
</evidence>
<evidence type="ECO:0000256" key="1">
    <source>
        <dbReference type="ARBA" id="ARBA00004571"/>
    </source>
</evidence>
<feature type="chain" id="PRO_5046123691" evidence="13">
    <location>
        <begin position="38"/>
        <end position="783"/>
    </location>
</feature>